<name>A0A6P1GA97_9RICK</name>
<evidence type="ECO:0000256" key="2">
    <source>
        <dbReference type="ARBA" id="ARBA00003213"/>
    </source>
</evidence>
<comment type="subunit">
    <text evidence="10">Monomer.</text>
</comment>
<evidence type="ECO:0000256" key="7">
    <source>
        <dbReference type="ARBA" id="ARBA00022840"/>
    </source>
</evidence>
<dbReference type="EC" id="2.5.1.75" evidence="10"/>
<keyword evidence="5 10" id="KW-0819">tRNA processing</keyword>
<comment type="caution">
    <text evidence="10">Lacks conserved residue(s) required for the propagation of feature annotation.</text>
</comment>
<sequence>MHNTSRRVLVLTGPTSSGKTSVACAISKVSDRLVVVNADSKQVYRELPILTSQASCGMLYGYLSVFDDFVPSVASWMRDCASCLQSIWAQKGVPLIVGGTPMYVYSLMHGISLLPSLPDSLLQDLSVELNSLGPSGFLERFVSKAGRDLSEFSCDSYKMVRDVAYFLYTGKTIQELYRESSVYKIPYDCIDVISVVPSDRDSLYSKINKRFLEAVNSGAIDEVASVIENEAVHKNRAVTTICGFREIASYLRSEITFEHMVAMSQQSIRNYAKRQLTWFRNKFSGIKVFNQPQDAERYILMEILS</sequence>
<dbReference type="AlphaFoldDB" id="A0A6P1GA97"/>
<reference evidence="11 12" key="1">
    <citation type="journal article" date="2020" name="MBio">
        <title>Erratum for Teymournejad et al., 'Isolation and Molecular Analysis of a Novel Neorickettsia Species That Causes Potomac Horse Fever'.</title>
        <authorList>
            <person name="Teymournejad O."/>
            <person name="Lin M."/>
            <person name="Bekebrede H."/>
            <person name="Kamr A."/>
            <person name="Toribio R.E."/>
            <person name="Arroyo L.G."/>
            <person name="Baird J.D."/>
            <person name="Rikihisa Y."/>
        </authorList>
    </citation>
    <scope>NUCLEOTIDE SEQUENCE [LARGE SCALE GENOMIC DNA]</scope>
    <source>
        <strain evidence="11 12">Fin17</strain>
    </source>
</reference>
<evidence type="ECO:0000256" key="4">
    <source>
        <dbReference type="ARBA" id="ARBA00022679"/>
    </source>
</evidence>
<dbReference type="SUPFAM" id="SSF52540">
    <property type="entry name" value="P-loop containing nucleoside triphosphate hydrolases"/>
    <property type="match status" value="1"/>
</dbReference>
<dbReference type="Proteomes" id="UP000464912">
    <property type="component" value="Chromosome"/>
</dbReference>
<keyword evidence="6 10" id="KW-0547">Nucleotide-binding</keyword>
<evidence type="ECO:0000256" key="5">
    <source>
        <dbReference type="ARBA" id="ARBA00022694"/>
    </source>
</evidence>
<comment type="cofactor">
    <cofactor evidence="1 10">
        <name>Mg(2+)</name>
        <dbReference type="ChEBI" id="CHEBI:18420"/>
    </cofactor>
</comment>
<dbReference type="InterPro" id="IPR039657">
    <property type="entry name" value="Dimethylallyltransferase"/>
</dbReference>
<evidence type="ECO:0000256" key="10">
    <source>
        <dbReference type="HAMAP-Rule" id="MF_00185"/>
    </source>
</evidence>
<keyword evidence="12" id="KW-1185">Reference proteome</keyword>
<proteinExistence type="inferred from homology"/>
<comment type="similarity">
    <text evidence="3 10">Belongs to the IPP transferase family.</text>
</comment>
<comment type="function">
    <text evidence="2 10">Catalyzes the transfer of a dimethylallyl group onto the adenine at position 37 in tRNAs that read codons beginning with uridine, leading to the formation of N6-(dimethylallyl)adenosine (i(6)A).</text>
</comment>
<evidence type="ECO:0000256" key="1">
    <source>
        <dbReference type="ARBA" id="ARBA00001946"/>
    </source>
</evidence>
<dbReference type="HAMAP" id="MF_00185">
    <property type="entry name" value="IPP_trans"/>
    <property type="match status" value="1"/>
</dbReference>
<keyword evidence="7 10" id="KW-0067">ATP-binding</keyword>
<dbReference type="InterPro" id="IPR027417">
    <property type="entry name" value="P-loop_NTPase"/>
</dbReference>
<evidence type="ECO:0000256" key="3">
    <source>
        <dbReference type="ARBA" id="ARBA00005842"/>
    </source>
</evidence>
<keyword evidence="8 10" id="KW-0460">Magnesium</keyword>
<organism evidence="11 12">
    <name type="scientific">Neorickettsia findlayensis</name>
    <dbReference type="NCBI Taxonomy" id="2686014"/>
    <lineage>
        <taxon>Bacteria</taxon>
        <taxon>Pseudomonadati</taxon>
        <taxon>Pseudomonadota</taxon>
        <taxon>Alphaproteobacteria</taxon>
        <taxon>Rickettsiales</taxon>
        <taxon>Anaplasmataceae</taxon>
        <taxon>Neorickettsia</taxon>
    </lineage>
</organism>
<dbReference type="Pfam" id="PF01715">
    <property type="entry name" value="IPPT"/>
    <property type="match status" value="1"/>
</dbReference>
<keyword evidence="4 10" id="KW-0808">Transferase</keyword>
<feature type="binding site" evidence="10">
    <location>
        <begin position="15"/>
        <end position="20"/>
    </location>
    <ligand>
        <name>substrate</name>
    </ligand>
</feature>
<evidence type="ECO:0000256" key="9">
    <source>
        <dbReference type="ARBA" id="ARBA00049563"/>
    </source>
</evidence>
<reference evidence="11 12" key="2">
    <citation type="journal article" date="2020" name="MBio">
        <title>Isolation and Molecular Analysis of a Novel Neorickettsia Species That Causes Potomac Horse Fever.</title>
        <authorList>
            <person name="Teymournejad O."/>
            <person name="Lin M."/>
            <person name="Bekebrede H."/>
            <person name="Kamr A."/>
            <person name="Toribio R.E."/>
            <person name="Arroyo L.G."/>
            <person name="Baird J.D."/>
            <person name="Rikihisa Y."/>
        </authorList>
    </citation>
    <scope>NUCLEOTIDE SEQUENCE [LARGE SCALE GENOMIC DNA]</scope>
    <source>
        <strain evidence="11 12">Fin17</strain>
    </source>
</reference>
<dbReference type="GO" id="GO:0005524">
    <property type="term" value="F:ATP binding"/>
    <property type="evidence" value="ECO:0007669"/>
    <property type="project" value="UniProtKB-UniRule"/>
</dbReference>
<dbReference type="PANTHER" id="PTHR11088">
    <property type="entry name" value="TRNA DIMETHYLALLYLTRANSFERASE"/>
    <property type="match status" value="1"/>
</dbReference>
<evidence type="ECO:0000256" key="8">
    <source>
        <dbReference type="ARBA" id="ARBA00022842"/>
    </source>
</evidence>
<dbReference type="PANTHER" id="PTHR11088:SF60">
    <property type="entry name" value="TRNA DIMETHYLALLYLTRANSFERASE"/>
    <property type="match status" value="1"/>
</dbReference>
<evidence type="ECO:0000313" key="12">
    <source>
        <dbReference type="Proteomes" id="UP000464912"/>
    </source>
</evidence>
<dbReference type="GO" id="GO:0052381">
    <property type="term" value="F:tRNA dimethylallyltransferase activity"/>
    <property type="evidence" value="ECO:0007669"/>
    <property type="project" value="UniProtKB-UniRule"/>
</dbReference>
<dbReference type="KEGG" id="nef:GP480_02320"/>
<evidence type="ECO:0000313" key="11">
    <source>
        <dbReference type="EMBL" id="QHD65275.1"/>
    </source>
</evidence>
<dbReference type="Gene3D" id="3.40.50.300">
    <property type="entry name" value="P-loop containing nucleotide triphosphate hydrolases"/>
    <property type="match status" value="1"/>
</dbReference>
<feature type="region of interest" description="Interaction with substrate tRNA" evidence="10">
    <location>
        <begin position="39"/>
        <end position="42"/>
    </location>
</feature>
<comment type="catalytic activity">
    <reaction evidence="9 10">
        <text>adenosine(37) in tRNA + dimethylallyl diphosphate = N(6)-dimethylallyladenosine(37) in tRNA + diphosphate</text>
        <dbReference type="Rhea" id="RHEA:26482"/>
        <dbReference type="Rhea" id="RHEA-COMP:10162"/>
        <dbReference type="Rhea" id="RHEA-COMP:10375"/>
        <dbReference type="ChEBI" id="CHEBI:33019"/>
        <dbReference type="ChEBI" id="CHEBI:57623"/>
        <dbReference type="ChEBI" id="CHEBI:74411"/>
        <dbReference type="ChEBI" id="CHEBI:74415"/>
        <dbReference type="EC" id="2.5.1.75"/>
    </reaction>
</comment>
<feature type="site" description="Interaction with substrate tRNA" evidence="10">
    <location>
        <position position="100"/>
    </location>
</feature>
<gene>
    <name evidence="10" type="primary">miaA</name>
    <name evidence="11" type="ORF">GP480_02320</name>
</gene>
<dbReference type="RefSeq" id="WP_160095521.1">
    <property type="nucleotide sequence ID" value="NZ_CP047224.1"/>
</dbReference>
<dbReference type="InterPro" id="IPR018022">
    <property type="entry name" value="IPT"/>
</dbReference>
<feature type="binding site" evidence="10">
    <location>
        <begin position="13"/>
        <end position="20"/>
    </location>
    <ligand>
        <name>ATP</name>
        <dbReference type="ChEBI" id="CHEBI:30616"/>
    </ligand>
</feature>
<evidence type="ECO:0000256" key="6">
    <source>
        <dbReference type="ARBA" id="ARBA00022741"/>
    </source>
</evidence>
<dbReference type="EMBL" id="CP047224">
    <property type="protein sequence ID" value="QHD65275.1"/>
    <property type="molecule type" value="Genomic_DNA"/>
</dbReference>
<protein>
    <recommendedName>
        <fullName evidence="10">tRNA dimethylallyltransferase</fullName>
        <ecNumber evidence="10">2.5.1.75</ecNumber>
    </recommendedName>
    <alternativeName>
        <fullName evidence="10">Dimethylallyl diphosphate:tRNA dimethylallyltransferase</fullName>
        <shortName evidence="10">DMAPP:tRNA dimethylallyltransferase</shortName>
        <shortName evidence="10">DMATase</shortName>
    </alternativeName>
    <alternativeName>
        <fullName evidence="10">Isopentenyl-diphosphate:tRNA isopentenyltransferase</fullName>
        <shortName evidence="10">IPP transferase</shortName>
        <shortName evidence="10">IPPT</shortName>
        <shortName evidence="10">IPTase</shortName>
    </alternativeName>
</protein>
<dbReference type="GO" id="GO:0006400">
    <property type="term" value="P:tRNA modification"/>
    <property type="evidence" value="ECO:0007669"/>
    <property type="project" value="TreeGrafter"/>
</dbReference>
<accession>A0A6P1GA97</accession>